<reference evidence="2 3" key="1">
    <citation type="journal article" date="2010" name="Proc. Natl. Acad. Sci. U.S.A.">
        <title>A Nitrospira metagenome illuminates the physiology and evolution of globally important nitrite-oxidizing bacteria.</title>
        <authorList>
            <person name="Lucker S."/>
            <person name="Wagner M."/>
            <person name="Maixner F."/>
            <person name="Pelletier E."/>
            <person name="Koch H."/>
            <person name="Vacherie B."/>
            <person name="Rattei T."/>
            <person name="Sinninghe Damste J."/>
            <person name="Spieck E."/>
            <person name="Le Paslier D."/>
            <person name="Daims H."/>
        </authorList>
    </citation>
    <scope>NUCLEOTIDE SEQUENCE [LARGE SCALE GENOMIC DNA]</scope>
</reference>
<dbReference type="OrthoDB" id="9796453at2"/>
<keyword evidence="1" id="KW-1133">Transmembrane helix</keyword>
<protein>
    <submittedName>
        <fullName evidence="2">Uncharacterized protein</fullName>
    </submittedName>
</protein>
<dbReference type="HOGENOM" id="CLU_1552482_0_0_0"/>
<dbReference type="AlphaFoldDB" id="D8PDQ9"/>
<evidence type="ECO:0000313" key="2">
    <source>
        <dbReference type="EMBL" id="CBK41368.1"/>
    </source>
</evidence>
<gene>
    <name evidence="2" type="ORF">NIDE1633</name>
</gene>
<organism evidence="2 3">
    <name type="scientific">Nitrospira defluvii</name>
    <dbReference type="NCBI Taxonomy" id="330214"/>
    <lineage>
        <taxon>Bacteria</taxon>
        <taxon>Pseudomonadati</taxon>
        <taxon>Nitrospirota</taxon>
        <taxon>Nitrospiria</taxon>
        <taxon>Nitrospirales</taxon>
        <taxon>Nitrospiraceae</taxon>
        <taxon>Nitrospira</taxon>
    </lineage>
</organism>
<accession>D8PDQ9</accession>
<evidence type="ECO:0000256" key="1">
    <source>
        <dbReference type="SAM" id="Phobius"/>
    </source>
</evidence>
<dbReference type="KEGG" id="nde:NIDE1633"/>
<proteinExistence type="predicted"/>
<evidence type="ECO:0000313" key="3">
    <source>
        <dbReference type="Proteomes" id="UP000001660"/>
    </source>
</evidence>
<dbReference type="Proteomes" id="UP000001660">
    <property type="component" value="Chromosome"/>
</dbReference>
<keyword evidence="1" id="KW-0472">Membrane</keyword>
<sequence length="172" mass="19275">MDSTSESLPESPEASAAAQLRATKVRRFASGISVVMMVVCNAVFLFGIWVTGVNFERLVRTPDIYDSRQDICLRLAYQHVPGSENPVQFCSEWLNLADPTGKTHTFQKDAQLKQGADGKFYFDYGPFVDYRLFAVGAFVVGIIVCGIRVTRHVVNRYRMRLEAAARHSVPTH</sequence>
<keyword evidence="1" id="KW-0812">Transmembrane</keyword>
<name>D8PDQ9_9BACT</name>
<keyword evidence="3" id="KW-1185">Reference proteome</keyword>
<feature type="transmembrane region" description="Helical" evidence="1">
    <location>
        <begin position="28"/>
        <end position="50"/>
    </location>
</feature>
<dbReference type="EMBL" id="FP929003">
    <property type="protein sequence ID" value="CBK41368.1"/>
    <property type="molecule type" value="Genomic_DNA"/>
</dbReference>
<dbReference type="STRING" id="330214.NIDE1633"/>
<feature type="transmembrane region" description="Helical" evidence="1">
    <location>
        <begin position="130"/>
        <end position="150"/>
    </location>
</feature>